<proteinExistence type="inferred from homology"/>
<dbReference type="InterPro" id="IPR028082">
    <property type="entry name" value="Peripla_BP_I"/>
</dbReference>
<evidence type="ECO:0000256" key="4">
    <source>
        <dbReference type="SAM" id="SignalP"/>
    </source>
</evidence>
<dbReference type="PROSITE" id="PS51257">
    <property type="entry name" value="PROKAR_LIPOPROTEIN"/>
    <property type="match status" value="1"/>
</dbReference>
<evidence type="ECO:0000256" key="2">
    <source>
        <dbReference type="ARBA" id="ARBA00007639"/>
    </source>
</evidence>
<gene>
    <name evidence="6" type="ORF">BHD05_14900</name>
</gene>
<feature type="domain" description="Periplasmic binding protein" evidence="5">
    <location>
        <begin position="45"/>
        <end position="305"/>
    </location>
</feature>
<feature type="signal peptide" evidence="4">
    <location>
        <begin position="1"/>
        <end position="25"/>
    </location>
</feature>
<keyword evidence="7" id="KW-1185">Reference proteome</keyword>
<dbReference type="OrthoDB" id="7941261at2"/>
<name>A0A7L5AKX5_9MICO</name>
<evidence type="ECO:0000313" key="7">
    <source>
        <dbReference type="Proteomes" id="UP000464507"/>
    </source>
</evidence>
<evidence type="ECO:0000313" key="6">
    <source>
        <dbReference type="EMBL" id="QHO70742.1"/>
    </source>
</evidence>
<dbReference type="RefSeq" id="WP_161887135.1">
    <property type="nucleotide sequence ID" value="NZ_CP017146.1"/>
</dbReference>
<dbReference type="EMBL" id="CP017146">
    <property type="protein sequence ID" value="QHO70742.1"/>
    <property type="molecule type" value="Genomic_DNA"/>
</dbReference>
<sequence length="330" mass="34249">MRNSRTVLVSVFAVAGLALSGCASGGTGGTDDAGDASADGYNVYALLPQGNDQPYGTNYLKAMNAAADEMGVNLTITNAEYDAAKQANECSVAIASKPDGIILWPAAVDTIRPCLEAAKAAGIPVNASNSDVLPEDKDLVGTYTGPSNEEVGRGAAKLIGDVLGDAGGSIIIIQGLSGNSTAIDREAGFRDELASSYPNVEVIGQQPGDWAKDVALTVTSELFTSLGEENIDAIYAVDDTMAAGAIEAMENRGIDPTTIPVVGTGNTELGQPNVLSGKQYATLFQSPVWDGENAVKYIVEAIEGNTLEANYFMPIPEVTKENAADYPAEW</sequence>
<comment type="subcellular location">
    <subcellularLocation>
        <location evidence="1">Cell envelope</location>
    </subcellularLocation>
</comment>
<dbReference type="PANTHER" id="PTHR46847">
    <property type="entry name" value="D-ALLOSE-BINDING PERIPLASMIC PROTEIN-RELATED"/>
    <property type="match status" value="1"/>
</dbReference>
<comment type="similarity">
    <text evidence="2">Belongs to the bacterial solute-binding protein 2 family.</text>
</comment>
<dbReference type="AlphaFoldDB" id="A0A7L5AKX5"/>
<dbReference type="PANTHER" id="PTHR46847:SF1">
    <property type="entry name" value="D-ALLOSE-BINDING PERIPLASMIC PROTEIN-RELATED"/>
    <property type="match status" value="1"/>
</dbReference>
<dbReference type="GO" id="GO:0030246">
    <property type="term" value="F:carbohydrate binding"/>
    <property type="evidence" value="ECO:0007669"/>
    <property type="project" value="UniProtKB-ARBA"/>
</dbReference>
<dbReference type="InterPro" id="IPR025997">
    <property type="entry name" value="SBP_2_dom"/>
</dbReference>
<evidence type="ECO:0000259" key="5">
    <source>
        <dbReference type="Pfam" id="PF13407"/>
    </source>
</evidence>
<evidence type="ECO:0000256" key="1">
    <source>
        <dbReference type="ARBA" id="ARBA00004196"/>
    </source>
</evidence>
<dbReference type="SUPFAM" id="SSF53822">
    <property type="entry name" value="Periplasmic binding protein-like I"/>
    <property type="match status" value="1"/>
</dbReference>
<accession>A0A7L5AKX5</accession>
<dbReference type="CDD" id="cd01536">
    <property type="entry name" value="PBP1_ABC_sugar_binding-like"/>
    <property type="match status" value="1"/>
</dbReference>
<organism evidence="6 7">
    <name type="scientific">Marisediminicola antarctica</name>
    <dbReference type="NCBI Taxonomy" id="674079"/>
    <lineage>
        <taxon>Bacteria</taxon>
        <taxon>Bacillati</taxon>
        <taxon>Actinomycetota</taxon>
        <taxon>Actinomycetes</taxon>
        <taxon>Micrococcales</taxon>
        <taxon>Microbacteriaceae</taxon>
        <taxon>Marisediminicola</taxon>
    </lineage>
</organism>
<dbReference type="Proteomes" id="UP000464507">
    <property type="component" value="Chromosome"/>
</dbReference>
<evidence type="ECO:0000256" key="3">
    <source>
        <dbReference type="ARBA" id="ARBA00022729"/>
    </source>
</evidence>
<dbReference type="GO" id="GO:0030313">
    <property type="term" value="C:cell envelope"/>
    <property type="evidence" value="ECO:0007669"/>
    <property type="project" value="UniProtKB-SubCell"/>
</dbReference>
<feature type="chain" id="PRO_5029743201" description="Periplasmic binding protein domain-containing protein" evidence="4">
    <location>
        <begin position="26"/>
        <end position="330"/>
    </location>
</feature>
<keyword evidence="3 4" id="KW-0732">Signal</keyword>
<protein>
    <recommendedName>
        <fullName evidence="5">Periplasmic binding protein domain-containing protein</fullName>
    </recommendedName>
</protein>
<dbReference type="Pfam" id="PF13407">
    <property type="entry name" value="Peripla_BP_4"/>
    <property type="match status" value="1"/>
</dbReference>
<reference evidence="6 7" key="1">
    <citation type="submission" date="2016-09" db="EMBL/GenBank/DDBJ databases">
        <title>Complete genome sequence of microbes from the polar regions.</title>
        <authorList>
            <person name="Liao L."/>
            <person name="Chen B."/>
        </authorList>
    </citation>
    <scope>NUCLEOTIDE SEQUENCE [LARGE SCALE GENOMIC DNA]</scope>
    <source>
        <strain evidence="6 7">ZS314</strain>
    </source>
</reference>
<dbReference type="Gene3D" id="3.40.50.2300">
    <property type="match status" value="2"/>
</dbReference>
<dbReference type="KEGG" id="mant:BHD05_14900"/>